<reference evidence="2" key="1">
    <citation type="submission" date="2023-07" db="EMBL/GenBank/DDBJ databases">
        <title>Genomic Encyclopedia of Type Strains, Phase IV (KMG-IV): sequencing the most valuable type-strain genomes for metagenomic binning, comparative biology and taxonomic classification.</title>
        <authorList>
            <person name="Goeker M."/>
        </authorList>
    </citation>
    <scope>NUCLEOTIDE SEQUENCE</scope>
    <source>
        <strain evidence="2">DSM 19659</strain>
    </source>
</reference>
<sequence length="233" mass="24722">MAAALAALLAVGMAGCVPKRGTLAEQAAASAAAEKGPNMAIHGGITLDFDEAQDSCEEILADEEYTLSSYIDSFVDEDTKTVNLIWPLRAEATEEDGVRYANAIIRAFNDACAEQDFSIAASTEDSWGGLYEKYAVNVQVFREGDILTPQNYLVSMTVPAGQQVELVPFSQYDGVNEVILSDGPSLIPGGKYSGDLEALEKQNEENAAARESLAAEKRAAAEAAAAESEAQTK</sequence>
<dbReference type="RefSeq" id="WP_146137136.1">
    <property type="nucleotide sequence ID" value="NZ_JAUSTO010000008.1"/>
</dbReference>
<evidence type="ECO:0000313" key="2">
    <source>
        <dbReference type="EMBL" id="MDQ0152763.1"/>
    </source>
</evidence>
<evidence type="ECO:0000313" key="3">
    <source>
        <dbReference type="Proteomes" id="UP001241537"/>
    </source>
</evidence>
<feature type="region of interest" description="Disordered" evidence="1">
    <location>
        <begin position="201"/>
        <end position="233"/>
    </location>
</feature>
<protein>
    <submittedName>
        <fullName evidence="2">Uncharacterized protein</fullName>
    </submittedName>
</protein>
<organism evidence="2 3">
    <name type="scientific">Moryella indoligenes</name>
    <dbReference type="NCBI Taxonomy" id="371674"/>
    <lineage>
        <taxon>Bacteria</taxon>
        <taxon>Bacillati</taxon>
        <taxon>Bacillota</taxon>
        <taxon>Clostridia</taxon>
        <taxon>Lachnospirales</taxon>
        <taxon>Lachnospiraceae</taxon>
        <taxon>Moryella</taxon>
    </lineage>
</organism>
<feature type="compositionally biased region" description="Basic and acidic residues" evidence="1">
    <location>
        <begin position="201"/>
        <end position="220"/>
    </location>
</feature>
<name>A0AAE3VB17_9FIRM</name>
<accession>A0AAE3VB17</accession>
<dbReference type="Proteomes" id="UP001241537">
    <property type="component" value="Unassembled WGS sequence"/>
</dbReference>
<dbReference type="AlphaFoldDB" id="A0AAE3VB17"/>
<keyword evidence="3" id="KW-1185">Reference proteome</keyword>
<gene>
    <name evidence="2" type="ORF">J2S20_001461</name>
</gene>
<dbReference type="EMBL" id="JAUSTO010000008">
    <property type="protein sequence ID" value="MDQ0152763.1"/>
    <property type="molecule type" value="Genomic_DNA"/>
</dbReference>
<evidence type="ECO:0000256" key="1">
    <source>
        <dbReference type="SAM" id="MobiDB-lite"/>
    </source>
</evidence>
<feature type="compositionally biased region" description="Low complexity" evidence="1">
    <location>
        <begin position="221"/>
        <end position="233"/>
    </location>
</feature>
<comment type="caution">
    <text evidence="2">The sequence shown here is derived from an EMBL/GenBank/DDBJ whole genome shotgun (WGS) entry which is preliminary data.</text>
</comment>
<proteinExistence type="predicted"/>